<dbReference type="PANTHER" id="PTHR21310:SF51">
    <property type="entry name" value="AMINOGLYCOSIDE PHOSPHOTRANSFERASE DOMAIN-CONTAINING PROTEIN"/>
    <property type="match status" value="1"/>
</dbReference>
<gene>
    <name evidence="3" type="ORF">EDB81DRAFT_934036</name>
</gene>
<accession>A0A9P9J8D7</accession>
<dbReference type="InterPro" id="IPR011009">
    <property type="entry name" value="Kinase-like_dom_sf"/>
</dbReference>
<name>A0A9P9J8D7_9HYPO</name>
<evidence type="ECO:0000313" key="3">
    <source>
        <dbReference type="EMBL" id="KAH7146148.1"/>
    </source>
</evidence>
<proteinExistence type="predicted"/>
<dbReference type="EMBL" id="JAGMUV010000008">
    <property type="protein sequence ID" value="KAH7146148.1"/>
    <property type="molecule type" value="Genomic_DNA"/>
</dbReference>
<dbReference type="InterPro" id="IPR002575">
    <property type="entry name" value="Aminoglycoside_PTrfase"/>
</dbReference>
<dbReference type="SUPFAM" id="SSF56112">
    <property type="entry name" value="Protein kinase-like (PK-like)"/>
    <property type="match status" value="1"/>
</dbReference>
<evidence type="ECO:0000313" key="4">
    <source>
        <dbReference type="Proteomes" id="UP000738349"/>
    </source>
</evidence>
<dbReference type="AlphaFoldDB" id="A0A9P9J8D7"/>
<feature type="region of interest" description="Disordered" evidence="1">
    <location>
        <begin position="388"/>
        <end position="450"/>
    </location>
</feature>
<feature type="domain" description="Aminoglycoside phosphotransferase" evidence="2">
    <location>
        <begin position="313"/>
        <end position="356"/>
    </location>
</feature>
<dbReference type="Pfam" id="PF01636">
    <property type="entry name" value="APH"/>
    <property type="match status" value="1"/>
</dbReference>
<dbReference type="PANTHER" id="PTHR21310">
    <property type="entry name" value="AMINOGLYCOSIDE PHOSPHOTRANSFERASE-RELATED-RELATED"/>
    <property type="match status" value="1"/>
</dbReference>
<protein>
    <recommendedName>
        <fullName evidence="2">Aminoglycoside phosphotransferase domain-containing protein</fullName>
    </recommendedName>
</protein>
<reference evidence="3" key="1">
    <citation type="journal article" date="2021" name="Nat. Commun.">
        <title>Genetic determinants of endophytism in the Arabidopsis root mycobiome.</title>
        <authorList>
            <person name="Mesny F."/>
            <person name="Miyauchi S."/>
            <person name="Thiergart T."/>
            <person name="Pickel B."/>
            <person name="Atanasova L."/>
            <person name="Karlsson M."/>
            <person name="Huettel B."/>
            <person name="Barry K.W."/>
            <person name="Haridas S."/>
            <person name="Chen C."/>
            <person name="Bauer D."/>
            <person name="Andreopoulos W."/>
            <person name="Pangilinan J."/>
            <person name="LaButti K."/>
            <person name="Riley R."/>
            <person name="Lipzen A."/>
            <person name="Clum A."/>
            <person name="Drula E."/>
            <person name="Henrissat B."/>
            <person name="Kohler A."/>
            <person name="Grigoriev I.V."/>
            <person name="Martin F.M."/>
            <person name="Hacquard S."/>
        </authorList>
    </citation>
    <scope>NUCLEOTIDE SEQUENCE</scope>
    <source>
        <strain evidence="3">MPI-CAGE-AT-0147</strain>
    </source>
</reference>
<organism evidence="3 4">
    <name type="scientific">Dactylonectria macrodidyma</name>
    <dbReference type="NCBI Taxonomy" id="307937"/>
    <lineage>
        <taxon>Eukaryota</taxon>
        <taxon>Fungi</taxon>
        <taxon>Dikarya</taxon>
        <taxon>Ascomycota</taxon>
        <taxon>Pezizomycotina</taxon>
        <taxon>Sordariomycetes</taxon>
        <taxon>Hypocreomycetidae</taxon>
        <taxon>Hypocreales</taxon>
        <taxon>Nectriaceae</taxon>
        <taxon>Dactylonectria</taxon>
    </lineage>
</organism>
<dbReference type="OrthoDB" id="5092158at2759"/>
<dbReference type="InterPro" id="IPR051678">
    <property type="entry name" value="AGP_Transferase"/>
</dbReference>
<sequence>MASNDEHAVPDSVSLTQPGDAPKLNVQGQNESDPHVQENYQAENDTEDGSAASSENVDEDEDPLAHFSAVISAFNLDLLPQFAAKARQKLHPNAACGIPTVGDPMYGSYHIIYPLTFGDGVQWVIKIPRHGVEGKWDNLSAASLSSEANTMRLLKRETTIPLPDVFDFSTSIYNELGCPYILTSFISGRPLQEVWFSQLSGVTDPDALHSHRVRALEGIASAMAQLGRYTSFVGGAPLFNANGEWDGLGPMQVVDVQAELDRFFIHGDSSSDPIHVEQRSSVDMKWFYTFLMDLHPEPTCASSHPKGMKIFLHHLISWFPKPVDPKPFVLTHPDFDIQNILVSEDGQLQGIIDWEGVAAVPRNTGNEALPSWLTRDWDPMMYRFSKDDFSNNSSNDESSGNKNFDENGNDEESDEDEDEDENEDEDEDDKEEDEYIDDKTSGEPLEDSPETLKRYREIYRQCFLDAQAKQASFSDRICSLWTRLSNRVSSFFGYPPRLTANGDITRQSLITQNVAIAAMHPACRGGILMKVVEEVSDILGDDVELDFFDIIEGLAGDELDDSVLENLNSGFEKLLEMSL</sequence>
<evidence type="ECO:0000256" key="1">
    <source>
        <dbReference type="SAM" id="MobiDB-lite"/>
    </source>
</evidence>
<keyword evidence="4" id="KW-1185">Reference proteome</keyword>
<feature type="region of interest" description="Disordered" evidence="1">
    <location>
        <begin position="1"/>
        <end position="62"/>
    </location>
</feature>
<dbReference type="Proteomes" id="UP000738349">
    <property type="component" value="Unassembled WGS sequence"/>
</dbReference>
<feature type="compositionally biased region" description="Acidic residues" evidence="1">
    <location>
        <begin position="407"/>
        <end position="436"/>
    </location>
</feature>
<comment type="caution">
    <text evidence="3">The sequence shown here is derived from an EMBL/GenBank/DDBJ whole genome shotgun (WGS) entry which is preliminary data.</text>
</comment>
<evidence type="ECO:0000259" key="2">
    <source>
        <dbReference type="Pfam" id="PF01636"/>
    </source>
</evidence>
<dbReference type="Gene3D" id="3.90.1200.10">
    <property type="match status" value="1"/>
</dbReference>
<feature type="compositionally biased region" description="Low complexity" evidence="1">
    <location>
        <begin position="390"/>
        <end position="402"/>
    </location>
</feature>